<protein>
    <recommendedName>
        <fullName evidence="4">Glycerophosphoryl diester phosphodiesterase membrane domain-containing protein</fullName>
    </recommendedName>
</protein>
<dbReference type="EMBL" id="SRXW01000003">
    <property type="protein sequence ID" value="TGY88584.1"/>
    <property type="molecule type" value="Genomic_DNA"/>
</dbReference>
<evidence type="ECO:0000313" key="3">
    <source>
        <dbReference type="Proteomes" id="UP000308054"/>
    </source>
</evidence>
<reference evidence="2 3" key="1">
    <citation type="journal article" date="2017" name="Int. J. Syst. Evol. Microbiol.">
        <title>Marinicauda algicola sp. nov., isolated from a marine red alga Rhodosorus marinus.</title>
        <authorList>
            <person name="Jeong S.E."/>
            <person name="Jeon S.H."/>
            <person name="Chun B.H."/>
            <person name="Kim D.W."/>
            <person name="Jeon C.O."/>
        </authorList>
    </citation>
    <scope>NUCLEOTIDE SEQUENCE [LARGE SCALE GENOMIC DNA]</scope>
    <source>
        <strain evidence="2 3">JCM 31718</strain>
    </source>
</reference>
<feature type="transmembrane region" description="Helical" evidence="1">
    <location>
        <begin position="216"/>
        <end position="241"/>
    </location>
</feature>
<gene>
    <name evidence="2" type="ORF">E5163_12290</name>
</gene>
<feature type="transmembrane region" description="Helical" evidence="1">
    <location>
        <begin position="26"/>
        <end position="50"/>
    </location>
</feature>
<keyword evidence="1" id="KW-0812">Transmembrane</keyword>
<evidence type="ECO:0008006" key="4">
    <source>
        <dbReference type="Google" id="ProtNLM"/>
    </source>
</evidence>
<comment type="caution">
    <text evidence="2">The sequence shown here is derived from an EMBL/GenBank/DDBJ whole genome shotgun (WGS) entry which is preliminary data.</text>
</comment>
<feature type="transmembrane region" description="Helical" evidence="1">
    <location>
        <begin position="171"/>
        <end position="195"/>
    </location>
</feature>
<organism evidence="2 3">
    <name type="scientific">Marinicauda algicola</name>
    <dbReference type="NCBI Taxonomy" id="2029849"/>
    <lineage>
        <taxon>Bacteria</taxon>
        <taxon>Pseudomonadati</taxon>
        <taxon>Pseudomonadota</taxon>
        <taxon>Alphaproteobacteria</taxon>
        <taxon>Maricaulales</taxon>
        <taxon>Maricaulaceae</taxon>
        <taxon>Marinicauda</taxon>
    </lineage>
</organism>
<accession>A0A4S2GZN9</accession>
<evidence type="ECO:0000256" key="1">
    <source>
        <dbReference type="SAM" id="Phobius"/>
    </source>
</evidence>
<keyword evidence="1" id="KW-0472">Membrane</keyword>
<feature type="transmembrane region" description="Helical" evidence="1">
    <location>
        <begin position="284"/>
        <end position="306"/>
    </location>
</feature>
<proteinExistence type="predicted"/>
<feature type="transmembrane region" description="Helical" evidence="1">
    <location>
        <begin position="70"/>
        <end position="103"/>
    </location>
</feature>
<name>A0A4S2GZN9_9PROT</name>
<keyword evidence="3" id="KW-1185">Reference proteome</keyword>
<dbReference type="AlphaFoldDB" id="A0A4S2GZN9"/>
<evidence type="ECO:0000313" key="2">
    <source>
        <dbReference type="EMBL" id="TGY88584.1"/>
    </source>
</evidence>
<keyword evidence="1" id="KW-1133">Transmembrane helix</keyword>
<dbReference type="Proteomes" id="UP000308054">
    <property type="component" value="Unassembled WGS sequence"/>
</dbReference>
<dbReference type="RefSeq" id="WP_135996430.1">
    <property type="nucleotide sequence ID" value="NZ_CP071057.1"/>
</dbReference>
<dbReference type="OrthoDB" id="7626257at2"/>
<sequence>MTKAPYDFVTATFFFFKAIGRRPGGVLAIAISQIVGYVLIVALMIAAFMPMLSMLIEMEAEGREPSAQQALTAVGSVGLLGLLGVLLAIMFALSIQGAWLRLLTRDEVKGGIPLRFGADELRLFGINIIFIAFWVIAWIAGAIVIAIAGAGGAGLLAAGEGSIWAGLGAGIVWFLVFVALAIAAIWICIKFAAAPAMTVNEQRFRLFESFAATKGIVGWMFLSYLVLVAIILVGATIISVFQQVVVVAGLLGSLGTLQGLEQANPETAQEVFEILGQIFTEPGILAAVILVLLIQVAFQIIVEGLWHGVGAYAAVRHSGGEAAKAEDISAPAGSVGAAPGEG</sequence>
<feature type="transmembrane region" description="Helical" evidence="1">
    <location>
        <begin position="124"/>
        <end position="151"/>
    </location>
</feature>